<feature type="region of interest" description="Disordered" evidence="5">
    <location>
        <begin position="69"/>
        <end position="99"/>
    </location>
</feature>
<gene>
    <name evidence="7" type="ORF">MSP1404_LOCUS4788</name>
</gene>
<dbReference type="Pfam" id="PF05180">
    <property type="entry name" value="zf-DNL"/>
    <property type="match status" value="1"/>
</dbReference>
<evidence type="ECO:0000256" key="1">
    <source>
        <dbReference type="ARBA" id="ARBA00022723"/>
    </source>
</evidence>
<accession>A0A7S0PMM5</accession>
<name>A0A7S0PMM5_MICPS</name>
<dbReference type="GO" id="GO:0008270">
    <property type="term" value="F:zinc ion binding"/>
    <property type="evidence" value="ECO:0007669"/>
    <property type="project" value="UniProtKB-KW"/>
</dbReference>
<dbReference type="GO" id="GO:0006457">
    <property type="term" value="P:protein folding"/>
    <property type="evidence" value="ECO:0007669"/>
    <property type="project" value="TreeGrafter"/>
</dbReference>
<keyword evidence="3" id="KW-0862">Zinc</keyword>
<sequence>MKDSFRAVLVRAAIGTMRRAMATAARPTTMTALRAVGTGLEARSGRRDVTRALAVAHSPWSFAARGISDSIPTRGDEDKNAAAVTSTSAGDAKDVQGTAEERANKRKDLYMMFTCGKCETRAAKGFSRQAYENGVVIVRCPGCQVQHLVADRYGWFGEPGSVEDFLKGRGETVVTGKAATLEDDDGTLEIDRAQLEAWMAKQGVGATTNEKGES</sequence>
<protein>
    <recommendedName>
        <fullName evidence="6">DNL-type domain-containing protein</fullName>
    </recommendedName>
</protein>
<evidence type="ECO:0000259" key="6">
    <source>
        <dbReference type="PROSITE" id="PS51501"/>
    </source>
</evidence>
<dbReference type="GO" id="GO:0050821">
    <property type="term" value="P:protein stabilization"/>
    <property type="evidence" value="ECO:0007669"/>
    <property type="project" value="TreeGrafter"/>
</dbReference>
<keyword evidence="1" id="KW-0479">Metal-binding</keyword>
<dbReference type="PROSITE" id="PS51501">
    <property type="entry name" value="ZF_DNL"/>
    <property type="match status" value="1"/>
</dbReference>
<dbReference type="InterPro" id="IPR007853">
    <property type="entry name" value="Znf_DNL-typ"/>
</dbReference>
<feature type="domain" description="DNL-type" evidence="6">
    <location>
        <begin position="104"/>
        <end position="198"/>
    </location>
</feature>
<organism evidence="7">
    <name type="scientific">Micromonas pusilla</name>
    <name type="common">Picoplanktonic green alga</name>
    <name type="synonym">Chromulina pusilla</name>
    <dbReference type="NCBI Taxonomy" id="38833"/>
    <lineage>
        <taxon>Eukaryota</taxon>
        <taxon>Viridiplantae</taxon>
        <taxon>Chlorophyta</taxon>
        <taxon>Mamiellophyceae</taxon>
        <taxon>Mamiellales</taxon>
        <taxon>Mamiellaceae</taxon>
        <taxon>Micromonas</taxon>
    </lineage>
</organism>
<evidence type="ECO:0000256" key="3">
    <source>
        <dbReference type="ARBA" id="ARBA00022833"/>
    </source>
</evidence>
<proteinExistence type="predicted"/>
<dbReference type="GO" id="GO:0005739">
    <property type="term" value="C:mitochondrion"/>
    <property type="evidence" value="ECO:0007669"/>
    <property type="project" value="TreeGrafter"/>
</dbReference>
<evidence type="ECO:0000256" key="2">
    <source>
        <dbReference type="ARBA" id="ARBA00022771"/>
    </source>
</evidence>
<keyword evidence="2 4" id="KW-0863">Zinc-finger</keyword>
<reference evidence="7" key="1">
    <citation type="submission" date="2021-01" db="EMBL/GenBank/DDBJ databases">
        <authorList>
            <person name="Corre E."/>
            <person name="Pelletier E."/>
            <person name="Niang G."/>
            <person name="Scheremetjew M."/>
            <person name="Finn R."/>
            <person name="Kale V."/>
            <person name="Holt S."/>
            <person name="Cochrane G."/>
            <person name="Meng A."/>
            <person name="Brown T."/>
            <person name="Cohen L."/>
        </authorList>
    </citation>
    <scope>NUCLEOTIDE SEQUENCE</scope>
    <source>
        <strain evidence="7">CCMP494</strain>
    </source>
</reference>
<dbReference type="PANTHER" id="PTHR20922">
    <property type="entry name" value="DNL-TYPE ZINC FINGER PROTEIN"/>
    <property type="match status" value="1"/>
</dbReference>
<dbReference type="PANTHER" id="PTHR20922:SF13">
    <property type="entry name" value="DNL-TYPE ZINC FINGER PROTEIN"/>
    <property type="match status" value="1"/>
</dbReference>
<evidence type="ECO:0000256" key="5">
    <source>
        <dbReference type="SAM" id="MobiDB-lite"/>
    </source>
</evidence>
<dbReference type="AlphaFoldDB" id="A0A7S0PMM5"/>
<dbReference type="GO" id="GO:0030150">
    <property type="term" value="P:protein import into mitochondrial matrix"/>
    <property type="evidence" value="ECO:0007669"/>
    <property type="project" value="TreeGrafter"/>
</dbReference>
<evidence type="ECO:0000256" key="4">
    <source>
        <dbReference type="PROSITE-ProRule" id="PRU00834"/>
    </source>
</evidence>
<dbReference type="EMBL" id="HBEV01006255">
    <property type="protein sequence ID" value="CAD8585022.1"/>
    <property type="molecule type" value="Transcribed_RNA"/>
</dbReference>
<evidence type="ECO:0000313" key="7">
    <source>
        <dbReference type="EMBL" id="CAD8585022.1"/>
    </source>
</evidence>
<dbReference type="GO" id="GO:0051087">
    <property type="term" value="F:protein-folding chaperone binding"/>
    <property type="evidence" value="ECO:0007669"/>
    <property type="project" value="TreeGrafter"/>
</dbReference>
<dbReference type="InterPro" id="IPR024158">
    <property type="entry name" value="Mt_import_TIM15"/>
</dbReference>